<dbReference type="GO" id="GO:0030145">
    <property type="term" value="F:manganese ion binding"/>
    <property type="evidence" value="ECO:0007669"/>
    <property type="project" value="UniProtKB-UniRule"/>
</dbReference>
<evidence type="ECO:0000256" key="8">
    <source>
        <dbReference type="ARBA" id="ARBA00022490"/>
    </source>
</evidence>
<dbReference type="EC" id="3.1.26.4" evidence="6 14"/>
<dbReference type="HAMAP" id="MF_00052_B">
    <property type="entry name" value="RNase_HII_B"/>
    <property type="match status" value="1"/>
</dbReference>
<evidence type="ECO:0000256" key="11">
    <source>
        <dbReference type="ARBA" id="ARBA00022759"/>
    </source>
</evidence>
<proteinExistence type="inferred from homology"/>
<feature type="domain" description="RNase H type-2" evidence="17">
    <location>
        <begin position="68"/>
        <end position="255"/>
    </location>
</feature>
<evidence type="ECO:0000313" key="18">
    <source>
        <dbReference type="EMBL" id="KRK73281.1"/>
    </source>
</evidence>
<dbReference type="InterPro" id="IPR001352">
    <property type="entry name" value="RNase_HII/HIII"/>
</dbReference>
<dbReference type="PROSITE" id="PS51975">
    <property type="entry name" value="RNASE_H_2"/>
    <property type="match status" value="1"/>
</dbReference>
<accession>A0A0R1JY33</accession>
<evidence type="ECO:0000256" key="10">
    <source>
        <dbReference type="ARBA" id="ARBA00022723"/>
    </source>
</evidence>
<dbReference type="OrthoDB" id="9803420at2"/>
<dbReference type="GO" id="GO:0003723">
    <property type="term" value="F:RNA binding"/>
    <property type="evidence" value="ECO:0007669"/>
    <property type="project" value="UniProtKB-UniRule"/>
</dbReference>
<evidence type="ECO:0000256" key="15">
    <source>
        <dbReference type="PROSITE-ProRule" id="PRU01319"/>
    </source>
</evidence>
<evidence type="ECO:0000256" key="5">
    <source>
        <dbReference type="ARBA" id="ARBA00007383"/>
    </source>
</evidence>
<keyword evidence="8 14" id="KW-0963">Cytoplasm</keyword>
<evidence type="ECO:0000256" key="4">
    <source>
        <dbReference type="ARBA" id="ARBA00004496"/>
    </source>
</evidence>
<dbReference type="InterPro" id="IPR022898">
    <property type="entry name" value="RNase_HII"/>
</dbReference>
<protein>
    <recommendedName>
        <fullName evidence="7 14">Ribonuclease HII</fullName>
        <shortName evidence="14">RNase HII</shortName>
        <ecNumber evidence="6 14">3.1.26.4</ecNumber>
    </recommendedName>
</protein>
<dbReference type="EMBL" id="AZDJ01000013">
    <property type="protein sequence ID" value="KRK73281.1"/>
    <property type="molecule type" value="Genomic_DNA"/>
</dbReference>
<gene>
    <name evidence="14" type="primary">rnhB</name>
    <name evidence="18" type="ORF">FD02_GL001139</name>
</gene>
<dbReference type="GO" id="GO:0043137">
    <property type="term" value="P:DNA replication, removal of RNA primer"/>
    <property type="evidence" value="ECO:0007669"/>
    <property type="project" value="TreeGrafter"/>
</dbReference>
<evidence type="ECO:0000256" key="3">
    <source>
        <dbReference type="ARBA" id="ARBA00004065"/>
    </source>
</evidence>
<keyword evidence="19" id="KW-1185">Reference proteome</keyword>
<keyword evidence="10 14" id="KW-0479">Metal-binding</keyword>
<dbReference type="RefSeq" id="WP_054723225.1">
    <property type="nucleotide sequence ID" value="NZ_AZDJ01000013.1"/>
</dbReference>
<evidence type="ECO:0000256" key="12">
    <source>
        <dbReference type="ARBA" id="ARBA00022801"/>
    </source>
</evidence>
<evidence type="ECO:0000256" key="13">
    <source>
        <dbReference type="ARBA" id="ARBA00023211"/>
    </source>
</evidence>
<comment type="caution">
    <text evidence="18">The sequence shown here is derived from an EMBL/GenBank/DDBJ whole genome shotgun (WGS) entry which is preliminary data.</text>
</comment>
<sequence length="256" mass="27743">MTTLAELRRRAAATPDDPDLLAELAADSRVGAQALLDHLHHQADVVREAAVALRYRSRYERELWARYPHVAGIDEVGRGPLAGPVVTCAVILPTDFALPVNDSKQLSAHQRAALYPQIISQALAVALGVADNHMIDRENIYHATELAMAQAVTALRVPADFLLVDAMHIPVAIPQRKLIKGDANSISIAAASIVAKVTRDRLMQMYDQRYPGYDFADNMGYGTKRHLAGLAALGISPIHRLSFSPVKAAGLAHGQL</sequence>
<dbReference type="PANTHER" id="PTHR10954">
    <property type="entry name" value="RIBONUCLEASE H2 SUBUNIT A"/>
    <property type="match status" value="1"/>
</dbReference>
<evidence type="ECO:0000259" key="17">
    <source>
        <dbReference type="PROSITE" id="PS51975"/>
    </source>
</evidence>
<dbReference type="InterPro" id="IPR036397">
    <property type="entry name" value="RNaseH_sf"/>
</dbReference>
<reference evidence="18 19" key="1">
    <citation type="journal article" date="2015" name="Genome Announc.">
        <title>Expanding the biotechnology potential of lactobacilli through comparative genomics of 213 strains and associated genera.</title>
        <authorList>
            <person name="Sun Z."/>
            <person name="Harris H.M."/>
            <person name="McCann A."/>
            <person name="Guo C."/>
            <person name="Argimon S."/>
            <person name="Zhang W."/>
            <person name="Yang X."/>
            <person name="Jeffery I.B."/>
            <person name="Cooney J.C."/>
            <person name="Kagawa T.F."/>
            <person name="Liu W."/>
            <person name="Song Y."/>
            <person name="Salvetti E."/>
            <person name="Wrobel A."/>
            <person name="Rasinkangas P."/>
            <person name="Parkhill J."/>
            <person name="Rea M.C."/>
            <person name="O'Sullivan O."/>
            <person name="Ritari J."/>
            <person name="Douillard F.P."/>
            <person name="Paul Ross R."/>
            <person name="Yang R."/>
            <person name="Briner A.E."/>
            <person name="Felis G.E."/>
            <person name="de Vos W.M."/>
            <person name="Barrangou R."/>
            <person name="Klaenhammer T.R."/>
            <person name="Caufield P.W."/>
            <person name="Cui Y."/>
            <person name="Zhang H."/>
            <person name="O'Toole P.W."/>
        </authorList>
    </citation>
    <scope>NUCLEOTIDE SEQUENCE [LARGE SCALE GENOMIC DNA]</scope>
    <source>
        <strain evidence="18 19">JCM 17158</strain>
    </source>
</reference>
<dbReference type="Proteomes" id="UP000051804">
    <property type="component" value="Unassembled WGS sequence"/>
</dbReference>
<feature type="binding site" evidence="14 15">
    <location>
        <position position="74"/>
    </location>
    <ligand>
        <name>a divalent metal cation</name>
        <dbReference type="ChEBI" id="CHEBI:60240"/>
    </ligand>
</feature>
<evidence type="ECO:0000256" key="14">
    <source>
        <dbReference type="HAMAP-Rule" id="MF_00052"/>
    </source>
</evidence>
<dbReference type="GO" id="GO:0004523">
    <property type="term" value="F:RNA-DNA hybrid ribonuclease activity"/>
    <property type="evidence" value="ECO:0007669"/>
    <property type="project" value="UniProtKB-UniRule"/>
</dbReference>
<dbReference type="GO" id="GO:0005737">
    <property type="term" value="C:cytoplasm"/>
    <property type="evidence" value="ECO:0007669"/>
    <property type="project" value="UniProtKB-SubCell"/>
</dbReference>
<organism evidence="18 19">
    <name type="scientific">Lacticaseibacillus nasuensis JCM 17158</name>
    <dbReference type="NCBI Taxonomy" id="1291734"/>
    <lineage>
        <taxon>Bacteria</taxon>
        <taxon>Bacillati</taxon>
        <taxon>Bacillota</taxon>
        <taxon>Bacilli</taxon>
        <taxon>Lactobacillales</taxon>
        <taxon>Lactobacillaceae</taxon>
        <taxon>Lacticaseibacillus</taxon>
    </lineage>
</organism>
<comment type="function">
    <text evidence="3 14 16">Endonuclease that specifically degrades the RNA of RNA-DNA hybrids.</text>
</comment>
<keyword evidence="9 14" id="KW-0540">Nuclease</keyword>
<dbReference type="STRING" id="1291734.FD02_GL001139"/>
<dbReference type="PANTHER" id="PTHR10954:SF18">
    <property type="entry name" value="RIBONUCLEASE HII"/>
    <property type="match status" value="1"/>
</dbReference>
<dbReference type="PATRIC" id="fig|1291734.4.peg.1169"/>
<dbReference type="InterPro" id="IPR012337">
    <property type="entry name" value="RNaseH-like_sf"/>
</dbReference>
<dbReference type="GO" id="GO:0032299">
    <property type="term" value="C:ribonuclease H2 complex"/>
    <property type="evidence" value="ECO:0007669"/>
    <property type="project" value="TreeGrafter"/>
</dbReference>
<keyword evidence="11 14" id="KW-0255">Endonuclease</keyword>
<dbReference type="Pfam" id="PF01351">
    <property type="entry name" value="RNase_HII"/>
    <property type="match status" value="1"/>
</dbReference>
<evidence type="ECO:0000256" key="7">
    <source>
        <dbReference type="ARBA" id="ARBA00019179"/>
    </source>
</evidence>
<comment type="similarity">
    <text evidence="5 14 16">Belongs to the RNase HII family.</text>
</comment>
<evidence type="ECO:0000256" key="1">
    <source>
        <dbReference type="ARBA" id="ARBA00000077"/>
    </source>
</evidence>
<keyword evidence="13 14" id="KW-0464">Manganese</keyword>
<dbReference type="Gene3D" id="3.30.420.10">
    <property type="entry name" value="Ribonuclease H-like superfamily/Ribonuclease H"/>
    <property type="match status" value="1"/>
</dbReference>
<evidence type="ECO:0000313" key="19">
    <source>
        <dbReference type="Proteomes" id="UP000051804"/>
    </source>
</evidence>
<name>A0A0R1JY33_9LACO</name>
<dbReference type="SUPFAM" id="SSF53098">
    <property type="entry name" value="Ribonuclease H-like"/>
    <property type="match status" value="1"/>
</dbReference>
<comment type="cofactor">
    <cofactor evidence="14 15">
        <name>Mn(2+)</name>
        <dbReference type="ChEBI" id="CHEBI:29035"/>
    </cofactor>
    <cofactor evidence="14 15">
        <name>Mg(2+)</name>
        <dbReference type="ChEBI" id="CHEBI:18420"/>
    </cofactor>
    <text evidence="14 15">Manganese or magnesium. Binds 1 divalent metal ion per monomer in the absence of substrate. May bind a second metal ion after substrate binding.</text>
</comment>
<evidence type="ECO:0000256" key="16">
    <source>
        <dbReference type="RuleBase" id="RU003515"/>
    </source>
</evidence>
<evidence type="ECO:0000256" key="2">
    <source>
        <dbReference type="ARBA" id="ARBA00001946"/>
    </source>
</evidence>
<evidence type="ECO:0000256" key="6">
    <source>
        <dbReference type="ARBA" id="ARBA00012180"/>
    </source>
</evidence>
<feature type="binding site" evidence="14 15">
    <location>
        <position position="165"/>
    </location>
    <ligand>
        <name>a divalent metal cation</name>
        <dbReference type="ChEBI" id="CHEBI:60240"/>
    </ligand>
</feature>
<evidence type="ECO:0000256" key="9">
    <source>
        <dbReference type="ARBA" id="ARBA00022722"/>
    </source>
</evidence>
<comment type="subcellular location">
    <subcellularLocation>
        <location evidence="4 14">Cytoplasm</location>
    </subcellularLocation>
</comment>
<dbReference type="AlphaFoldDB" id="A0A0R1JY33"/>
<dbReference type="FunFam" id="3.30.420.10:FF:000006">
    <property type="entry name" value="Ribonuclease HII"/>
    <property type="match status" value="1"/>
</dbReference>
<keyword evidence="12 14" id="KW-0378">Hydrolase</keyword>
<dbReference type="CDD" id="cd07182">
    <property type="entry name" value="RNase_HII_bacteria_HII_like"/>
    <property type="match status" value="1"/>
</dbReference>
<comment type="cofactor">
    <cofactor evidence="2">
        <name>Mg(2+)</name>
        <dbReference type="ChEBI" id="CHEBI:18420"/>
    </cofactor>
</comment>
<comment type="catalytic activity">
    <reaction evidence="1 14 15 16">
        <text>Endonucleolytic cleavage to 5'-phosphomonoester.</text>
        <dbReference type="EC" id="3.1.26.4"/>
    </reaction>
</comment>
<dbReference type="NCBIfam" id="NF000594">
    <property type="entry name" value="PRK00015.1-1"/>
    <property type="match status" value="1"/>
</dbReference>
<dbReference type="InterPro" id="IPR024567">
    <property type="entry name" value="RNase_HII/HIII_dom"/>
</dbReference>
<dbReference type="GO" id="GO:0006298">
    <property type="term" value="P:mismatch repair"/>
    <property type="evidence" value="ECO:0007669"/>
    <property type="project" value="TreeGrafter"/>
</dbReference>
<feature type="binding site" evidence="14 15">
    <location>
        <position position="75"/>
    </location>
    <ligand>
        <name>a divalent metal cation</name>
        <dbReference type="ChEBI" id="CHEBI:60240"/>
    </ligand>
</feature>
<dbReference type="NCBIfam" id="NF000595">
    <property type="entry name" value="PRK00015.1-3"/>
    <property type="match status" value="1"/>
</dbReference>